<organism evidence="3 4">
    <name type="scientific">Massilia aerilata</name>
    <dbReference type="NCBI Taxonomy" id="453817"/>
    <lineage>
        <taxon>Bacteria</taxon>
        <taxon>Pseudomonadati</taxon>
        <taxon>Pseudomonadota</taxon>
        <taxon>Betaproteobacteria</taxon>
        <taxon>Burkholderiales</taxon>
        <taxon>Oxalobacteraceae</taxon>
        <taxon>Telluria group</taxon>
        <taxon>Massilia</taxon>
    </lineage>
</organism>
<feature type="domain" description="HTH cro/C1-type" evidence="2">
    <location>
        <begin position="9"/>
        <end position="63"/>
    </location>
</feature>
<name>A0ABW0S5C0_9BURK</name>
<dbReference type="InterPro" id="IPR010982">
    <property type="entry name" value="Lambda_DNA-bd_dom_sf"/>
</dbReference>
<dbReference type="SUPFAM" id="SSF47413">
    <property type="entry name" value="lambda repressor-like DNA-binding domains"/>
    <property type="match status" value="1"/>
</dbReference>
<keyword evidence="4" id="KW-1185">Reference proteome</keyword>
<dbReference type="PANTHER" id="PTHR46558:SF11">
    <property type="entry name" value="HTH-TYPE TRANSCRIPTIONAL REGULATOR XRE"/>
    <property type="match status" value="1"/>
</dbReference>
<dbReference type="PANTHER" id="PTHR46558">
    <property type="entry name" value="TRACRIPTIONAL REGULATORY PROTEIN-RELATED-RELATED"/>
    <property type="match status" value="1"/>
</dbReference>
<proteinExistence type="predicted"/>
<accession>A0ABW0S5C0</accession>
<dbReference type="RefSeq" id="WP_379776127.1">
    <property type="nucleotide sequence ID" value="NZ_JBHSMZ010000024.1"/>
</dbReference>
<dbReference type="EMBL" id="JBHSMZ010000024">
    <property type="protein sequence ID" value="MFC5551672.1"/>
    <property type="molecule type" value="Genomic_DNA"/>
</dbReference>
<dbReference type="CDD" id="cd00093">
    <property type="entry name" value="HTH_XRE"/>
    <property type="match status" value="1"/>
</dbReference>
<dbReference type="InterPro" id="IPR001387">
    <property type="entry name" value="Cro/C1-type_HTH"/>
</dbReference>
<gene>
    <name evidence="3" type="ORF">ACFPO9_24405</name>
</gene>
<dbReference type="SMART" id="SM00530">
    <property type="entry name" value="HTH_XRE"/>
    <property type="match status" value="1"/>
</dbReference>
<dbReference type="Proteomes" id="UP001596086">
    <property type="component" value="Unassembled WGS sequence"/>
</dbReference>
<dbReference type="Pfam" id="PF01381">
    <property type="entry name" value="HTH_3"/>
    <property type="match status" value="1"/>
</dbReference>
<reference evidence="4" key="1">
    <citation type="journal article" date="2019" name="Int. J. Syst. Evol. Microbiol.">
        <title>The Global Catalogue of Microorganisms (GCM) 10K type strain sequencing project: providing services to taxonomists for standard genome sequencing and annotation.</title>
        <authorList>
            <consortium name="The Broad Institute Genomics Platform"/>
            <consortium name="The Broad Institute Genome Sequencing Center for Infectious Disease"/>
            <person name="Wu L."/>
            <person name="Ma J."/>
        </authorList>
    </citation>
    <scope>NUCLEOTIDE SEQUENCE [LARGE SCALE GENOMIC DNA]</scope>
    <source>
        <strain evidence="4">CGMCC 4.5798</strain>
    </source>
</reference>
<dbReference type="Gene3D" id="1.10.260.40">
    <property type="entry name" value="lambda repressor-like DNA-binding domains"/>
    <property type="match status" value="1"/>
</dbReference>
<evidence type="ECO:0000256" key="1">
    <source>
        <dbReference type="ARBA" id="ARBA00023125"/>
    </source>
</evidence>
<evidence type="ECO:0000313" key="4">
    <source>
        <dbReference type="Proteomes" id="UP001596086"/>
    </source>
</evidence>
<comment type="caution">
    <text evidence="3">The sequence shown here is derived from an EMBL/GenBank/DDBJ whole genome shotgun (WGS) entry which is preliminary data.</text>
</comment>
<dbReference type="PROSITE" id="PS50943">
    <property type="entry name" value="HTH_CROC1"/>
    <property type="match status" value="1"/>
</dbReference>
<protein>
    <submittedName>
        <fullName evidence="3">Helix-turn-helix transcriptional regulator</fullName>
    </submittedName>
</protein>
<keyword evidence="1" id="KW-0238">DNA-binding</keyword>
<evidence type="ECO:0000313" key="3">
    <source>
        <dbReference type="EMBL" id="MFC5551672.1"/>
    </source>
</evidence>
<sequence length="71" mass="7684">MAEHLTTTMKVQRARLDLTQAELAERAGVTRKSVNAIETGHMVPSTILALKLAKVLGVTVEALFAIEARPD</sequence>
<evidence type="ECO:0000259" key="2">
    <source>
        <dbReference type="PROSITE" id="PS50943"/>
    </source>
</evidence>